<feature type="region of interest" description="Disordered" evidence="3">
    <location>
        <begin position="210"/>
        <end position="239"/>
    </location>
</feature>
<dbReference type="GO" id="GO:0016746">
    <property type="term" value="F:acyltransferase activity"/>
    <property type="evidence" value="ECO:0007669"/>
    <property type="project" value="UniProtKB-KW"/>
</dbReference>
<reference evidence="6" key="1">
    <citation type="journal article" date="2019" name="Int. J. Syst. Evol. Microbiol.">
        <title>The Global Catalogue of Microorganisms (GCM) 10K type strain sequencing project: providing services to taxonomists for standard genome sequencing and annotation.</title>
        <authorList>
            <consortium name="The Broad Institute Genomics Platform"/>
            <consortium name="The Broad Institute Genome Sequencing Center for Infectious Disease"/>
            <person name="Wu L."/>
            <person name="Ma J."/>
        </authorList>
    </citation>
    <scope>NUCLEOTIDE SEQUENCE [LARGE SCALE GENOMIC DNA]</scope>
    <source>
        <strain evidence="6">JCM 16902</strain>
    </source>
</reference>
<evidence type="ECO:0000259" key="4">
    <source>
        <dbReference type="SMART" id="SM00563"/>
    </source>
</evidence>
<keyword evidence="2 5" id="KW-0012">Acyltransferase</keyword>
<dbReference type="SUPFAM" id="SSF69593">
    <property type="entry name" value="Glycerol-3-phosphate (1)-acyltransferase"/>
    <property type="match status" value="1"/>
</dbReference>
<dbReference type="Proteomes" id="UP001501074">
    <property type="component" value="Unassembled WGS sequence"/>
</dbReference>
<evidence type="ECO:0000313" key="6">
    <source>
        <dbReference type="Proteomes" id="UP001501074"/>
    </source>
</evidence>
<protein>
    <submittedName>
        <fullName evidence="5">Lysophospholipid acyltransferase family protein</fullName>
    </submittedName>
</protein>
<organism evidence="5 6">
    <name type="scientific">Kineosporia mesophila</name>
    <dbReference type="NCBI Taxonomy" id="566012"/>
    <lineage>
        <taxon>Bacteria</taxon>
        <taxon>Bacillati</taxon>
        <taxon>Actinomycetota</taxon>
        <taxon>Actinomycetes</taxon>
        <taxon>Kineosporiales</taxon>
        <taxon>Kineosporiaceae</taxon>
        <taxon>Kineosporia</taxon>
    </lineage>
</organism>
<dbReference type="RefSeq" id="WP_231483852.1">
    <property type="nucleotide sequence ID" value="NZ_BAAAZO010000011.1"/>
</dbReference>
<evidence type="ECO:0000256" key="3">
    <source>
        <dbReference type="SAM" id="MobiDB-lite"/>
    </source>
</evidence>
<keyword evidence="6" id="KW-1185">Reference proteome</keyword>
<dbReference type="PANTHER" id="PTHR10434:SF55">
    <property type="entry name" value="POSSIBLE ACYLTRANSFERASE"/>
    <property type="match status" value="1"/>
</dbReference>
<dbReference type="Pfam" id="PF01553">
    <property type="entry name" value="Acyltransferase"/>
    <property type="match status" value="1"/>
</dbReference>
<name>A0ABP7AIX3_9ACTN</name>
<dbReference type="SMART" id="SM00563">
    <property type="entry name" value="PlsC"/>
    <property type="match status" value="1"/>
</dbReference>
<evidence type="ECO:0000256" key="1">
    <source>
        <dbReference type="ARBA" id="ARBA00022679"/>
    </source>
</evidence>
<accession>A0ABP7AIX3</accession>
<feature type="domain" description="Phospholipid/glycerol acyltransferase" evidence="4">
    <location>
        <begin position="38"/>
        <end position="152"/>
    </location>
</feature>
<dbReference type="PANTHER" id="PTHR10434">
    <property type="entry name" value="1-ACYL-SN-GLYCEROL-3-PHOSPHATE ACYLTRANSFERASE"/>
    <property type="match status" value="1"/>
</dbReference>
<keyword evidence="1" id="KW-0808">Transferase</keyword>
<gene>
    <name evidence="5" type="ORF">GCM10022223_59360</name>
</gene>
<proteinExistence type="predicted"/>
<sequence>MAELVYPPVITLARTAFRALGIRFTVEGAEHIPVEGGAVLASNHISYLDFTFCGLVARPQRRLVRFMCKESVFRNPVAGPLMRGMHHIPVDRAAGTGAFDEAVRALKAGEIVGVFPEATISRSYVLKDFKTGTARMAVAADVPIVPMAIWGGQRIYTKARKPDLRRGKAVMLKAGEPFRPEPGMEAFQITAEIQSRVGVLLGELQDRYPQQPADDADRWWVPANRGGSAPTPEEGRKLDTAAAVAKRLKAQAKRKK</sequence>
<dbReference type="InterPro" id="IPR002123">
    <property type="entry name" value="Plipid/glycerol_acylTrfase"/>
</dbReference>
<dbReference type="CDD" id="cd07989">
    <property type="entry name" value="LPLAT_AGPAT-like"/>
    <property type="match status" value="1"/>
</dbReference>
<comment type="caution">
    <text evidence="5">The sequence shown here is derived from an EMBL/GenBank/DDBJ whole genome shotgun (WGS) entry which is preliminary data.</text>
</comment>
<dbReference type="EMBL" id="BAAAZO010000011">
    <property type="protein sequence ID" value="GAA3633126.1"/>
    <property type="molecule type" value="Genomic_DNA"/>
</dbReference>
<evidence type="ECO:0000256" key="2">
    <source>
        <dbReference type="ARBA" id="ARBA00023315"/>
    </source>
</evidence>
<evidence type="ECO:0000313" key="5">
    <source>
        <dbReference type="EMBL" id="GAA3633126.1"/>
    </source>
</evidence>